<evidence type="ECO:0000313" key="3">
    <source>
        <dbReference type="EMBL" id="VEU62671.1"/>
    </source>
</evidence>
<feature type="region of interest" description="Disordered" evidence="1">
    <location>
        <begin position="22"/>
        <end position="45"/>
    </location>
</feature>
<name>A0A449ACG1_9BACT</name>
<sequence>MNKKILLIGSLLTPLITFSCTHTSPPEPSKPKPDPVPPLKKPNISDLDKGIWERASDNKILLDVDPSKEANAFEQTYDMYNAVYSKYKQFTKIDIFAPKDWIKSNGSEIKEERKQKQSIYPFNLTFFHNSFDYLRDKNVLEYLPIASAVKITNKDQFDKYIINRFKELNPHEDFNQDSQIKKLFEELYLDNQDVYQVLEENNIYIHKTGRPTHYRYDEMIIPTYDENQVTINIVYDFLLNGSSYMVVPTSAEVNTNPPTYWIVYLIKKSNNIKYHQIFREYGEKYESYKQRFEKWFKEEFEKKFS</sequence>
<organism evidence="3 4">
    <name type="scientific">Mycoplasmopsis bovirhinis</name>
    <dbReference type="NCBI Taxonomy" id="29553"/>
    <lineage>
        <taxon>Bacteria</taxon>
        <taxon>Bacillati</taxon>
        <taxon>Mycoplasmatota</taxon>
        <taxon>Mycoplasmoidales</taxon>
        <taxon>Metamycoplasmataceae</taxon>
        <taxon>Mycoplasmopsis</taxon>
    </lineage>
</organism>
<evidence type="ECO:0008006" key="5">
    <source>
        <dbReference type="Google" id="ProtNLM"/>
    </source>
</evidence>
<keyword evidence="4" id="KW-1185">Reference proteome</keyword>
<reference evidence="3 4" key="1">
    <citation type="submission" date="2019-01" db="EMBL/GenBank/DDBJ databases">
        <authorList>
            <consortium name="Pathogen Informatics"/>
        </authorList>
    </citation>
    <scope>NUCLEOTIDE SEQUENCE [LARGE SCALE GENOMIC DNA]</scope>
    <source>
        <strain evidence="3 4">NCTC10118</strain>
    </source>
</reference>
<gene>
    <name evidence="3" type="ORF">NCTC10118_00095</name>
</gene>
<keyword evidence="2" id="KW-0732">Signal</keyword>
<evidence type="ECO:0000256" key="1">
    <source>
        <dbReference type="SAM" id="MobiDB-lite"/>
    </source>
</evidence>
<evidence type="ECO:0000256" key="2">
    <source>
        <dbReference type="SAM" id="SignalP"/>
    </source>
</evidence>
<dbReference type="Proteomes" id="UP000289952">
    <property type="component" value="Chromosome"/>
</dbReference>
<evidence type="ECO:0000313" key="4">
    <source>
        <dbReference type="Proteomes" id="UP000289952"/>
    </source>
</evidence>
<dbReference type="RefSeq" id="WP_129620940.1">
    <property type="nucleotide sequence ID" value="NZ_LR214972.1"/>
</dbReference>
<protein>
    <recommendedName>
        <fullName evidence="5">Lipoprotein</fullName>
    </recommendedName>
</protein>
<dbReference type="PROSITE" id="PS51257">
    <property type="entry name" value="PROKAR_LIPOPROTEIN"/>
    <property type="match status" value="1"/>
</dbReference>
<accession>A0A449ACG1</accession>
<proteinExistence type="predicted"/>
<feature type="chain" id="PRO_5019156040" description="Lipoprotein" evidence="2">
    <location>
        <begin position="20"/>
        <end position="305"/>
    </location>
</feature>
<feature type="signal peptide" evidence="2">
    <location>
        <begin position="1"/>
        <end position="19"/>
    </location>
</feature>
<dbReference type="AlphaFoldDB" id="A0A449ACG1"/>
<dbReference type="EMBL" id="LR214972">
    <property type="protein sequence ID" value="VEU62671.1"/>
    <property type="molecule type" value="Genomic_DNA"/>
</dbReference>